<dbReference type="AlphaFoldDB" id="A0A846TMV1"/>
<comment type="caution">
    <text evidence="2">The sequence shown here is derived from an EMBL/GenBank/DDBJ whole genome shotgun (WGS) entry which is preliminary data.</text>
</comment>
<protein>
    <submittedName>
        <fullName evidence="2">DUF1851 domain-containing protein</fullName>
    </submittedName>
</protein>
<evidence type="ECO:0000259" key="1">
    <source>
        <dbReference type="Pfam" id="PF08906"/>
    </source>
</evidence>
<dbReference type="EMBL" id="JAAVUN010000030">
    <property type="protein sequence ID" value="NKE10538.1"/>
    <property type="molecule type" value="Genomic_DNA"/>
</dbReference>
<dbReference type="InterPro" id="IPR015002">
    <property type="entry name" value="T6SS_Tdi1_C"/>
</dbReference>
<name>A0A846TMV1_9MICC</name>
<evidence type="ECO:0000313" key="2">
    <source>
        <dbReference type="EMBL" id="NKE10538.1"/>
    </source>
</evidence>
<evidence type="ECO:0000313" key="3">
    <source>
        <dbReference type="Proteomes" id="UP000521379"/>
    </source>
</evidence>
<feature type="domain" description="T6SS immunity protein Tdi1 C-terminal" evidence="1">
    <location>
        <begin position="105"/>
        <end position="177"/>
    </location>
</feature>
<sequence>MKLKPSAKLPNTTAWATETIGTTLADEDWCGASLNRGLLRVHNDETGAEATSQLHDAFGEGSTDLVVFATDWQAIHYAAGVLEDGTTVVVAGDIASASLEVIAPLDEFLTFVTTDRKAEQYFDRDDFNRFRLKNRLLGLQFNECASYKTPPMLGGQNTIENRDLTDLEVHWGLFGQIFQQVKDKEDGTPVTEITTD</sequence>
<proteinExistence type="predicted"/>
<dbReference type="Proteomes" id="UP000521379">
    <property type="component" value="Unassembled WGS sequence"/>
</dbReference>
<keyword evidence="3" id="KW-1185">Reference proteome</keyword>
<gene>
    <name evidence="2" type="ORF">GTW58_11480</name>
</gene>
<dbReference type="Pfam" id="PF08906">
    <property type="entry name" value="T6SS_Tdi1_C"/>
    <property type="match status" value="1"/>
</dbReference>
<organism evidence="2 3">
    <name type="scientific">Kocuria subflava</name>
    <dbReference type="NCBI Taxonomy" id="1736139"/>
    <lineage>
        <taxon>Bacteria</taxon>
        <taxon>Bacillati</taxon>
        <taxon>Actinomycetota</taxon>
        <taxon>Actinomycetes</taxon>
        <taxon>Micrococcales</taxon>
        <taxon>Micrococcaceae</taxon>
        <taxon>Kocuria</taxon>
    </lineage>
</organism>
<accession>A0A846TMV1</accession>
<reference evidence="2 3" key="1">
    <citation type="submission" date="2020-02" db="EMBL/GenBank/DDBJ databases">
        <authorList>
            <person name="Sun Q."/>
        </authorList>
    </citation>
    <scope>NUCLEOTIDE SEQUENCE [LARGE SCALE GENOMIC DNA]</scope>
    <source>
        <strain evidence="2 3">YIM 13062</strain>
    </source>
</reference>